<evidence type="ECO:0000313" key="8">
    <source>
        <dbReference type="EMBL" id="MEJ6009279.1"/>
    </source>
</evidence>
<dbReference type="PANTHER" id="PTHR30189:SF1">
    <property type="entry name" value="LPS-ASSEMBLY PROTEIN LPTD"/>
    <property type="match status" value="1"/>
</dbReference>
<evidence type="ECO:0000256" key="1">
    <source>
        <dbReference type="ARBA" id="ARBA00022729"/>
    </source>
</evidence>
<evidence type="ECO:0000313" key="9">
    <source>
        <dbReference type="Proteomes" id="UP001379235"/>
    </source>
</evidence>
<reference evidence="8 9" key="1">
    <citation type="submission" date="2024-03" db="EMBL/GenBank/DDBJ databases">
        <authorList>
            <person name="Jo J.-H."/>
        </authorList>
    </citation>
    <scope>NUCLEOTIDE SEQUENCE [LARGE SCALE GENOMIC DNA]</scope>
    <source>
        <strain evidence="8 9">AS3R-12</strain>
    </source>
</reference>
<organism evidence="8 9">
    <name type="scientific">Novosphingobium aquae</name>
    <dbReference type="NCBI Taxonomy" id="3133435"/>
    <lineage>
        <taxon>Bacteria</taxon>
        <taxon>Pseudomonadati</taxon>
        <taxon>Pseudomonadota</taxon>
        <taxon>Alphaproteobacteria</taxon>
        <taxon>Sphingomonadales</taxon>
        <taxon>Sphingomonadaceae</taxon>
        <taxon>Novosphingobium</taxon>
    </lineage>
</organism>
<dbReference type="Pfam" id="PF03968">
    <property type="entry name" value="LptD_N"/>
    <property type="match status" value="1"/>
</dbReference>
<evidence type="ECO:0000259" key="6">
    <source>
        <dbReference type="Pfam" id="PF03968"/>
    </source>
</evidence>
<keyword evidence="1 4" id="KW-0732">Signal</keyword>
<evidence type="ECO:0000256" key="3">
    <source>
        <dbReference type="ARBA" id="ARBA00023237"/>
    </source>
</evidence>
<dbReference type="InterPro" id="IPR007543">
    <property type="entry name" value="LptD_C"/>
</dbReference>
<keyword evidence="3 4" id="KW-0998">Cell outer membrane</keyword>
<keyword evidence="9" id="KW-1185">Reference proteome</keyword>
<dbReference type="PANTHER" id="PTHR30189">
    <property type="entry name" value="LPS-ASSEMBLY PROTEIN"/>
    <property type="match status" value="1"/>
</dbReference>
<sequence length="743" mass="81935">MALGFSPAHAQDDATTSTPVRPIEQAVNPTEPAPSLPFSGAAEGTGPIGFEADQVQYGYEDGTVTATGDVVLRRSGQSVRADSVTWNQKTGQIVASGNIRLIDQDGNQLFTDRVELTDELKAGAMENLLIALREGGRVAAEMGRRDEAGNIILTKASYTGCSVEDDKGCPKSPTWRVNAAEVTYDPNRKNLKFRGARIELFGISLLPLPGLMLATDGRAISGLLIPDVRLSASNGVEISEGYYQRLGDNRDVQIKGHVFTEAAPMISTQYRQLADKGAFQITGYITRSALIPVGTPGSVSKTEARGYLFANGRFQFDPYWSLTSSIRLASDRTFLRRYDISRDDRLRSTVELERITNDSYLSVAGWATQTLRVGDSQGLVPVAFPVIDYRKRIQGIGGGKLELQLNSLGITRSSGQETQRAFAGAKWDLTRMTGMGQLVTLTGLVRGDVYHSSDNALTQTVSYRGNPGWEARGIATAAIDVKWPLVGKFMNGTQVLTPRFQIVASPTIKNLAVPNEDARAIDLEDSNLFALNRFPGYDRIEDGVRFVYGVDWHWQAPGWRINSTIGQSYSLTSKPTLFPDGTGLSSRSSDVVGRTEVRFRDFVKLTHRFRVDKDSLAIRRNEFDATVGSARTYAEVGYLRLNRDITTVEDLQDREELRFSARAAINKNWSVFGAGVVNLTDRNEDPLNTSDGWQPLRTRLGVAYEDDCLELALTWRRDFVATGDARRGNTFQVYFALRNLGIR</sequence>
<dbReference type="HAMAP" id="MF_01411">
    <property type="entry name" value="LPS_assembly_LptD"/>
    <property type="match status" value="1"/>
</dbReference>
<dbReference type="InterPro" id="IPR005653">
    <property type="entry name" value="OstA-like_N"/>
</dbReference>
<comment type="function">
    <text evidence="4">Involved in the assembly of lipopolysaccharide (LPS) at the surface of the outer membrane.</text>
</comment>
<protein>
    <recommendedName>
        <fullName evidence="4">LPS-assembly protein LptD</fullName>
    </recommendedName>
</protein>
<dbReference type="Pfam" id="PF04453">
    <property type="entry name" value="LptD"/>
    <property type="match status" value="1"/>
</dbReference>
<dbReference type="InterPro" id="IPR050218">
    <property type="entry name" value="LptD"/>
</dbReference>
<comment type="subcellular location">
    <subcellularLocation>
        <location evidence="4">Cell outer membrane</location>
    </subcellularLocation>
</comment>
<evidence type="ECO:0000259" key="7">
    <source>
        <dbReference type="Pfam" id="PF04453"/>
    </source>
</evidence>
<feature type="domain" description="Organic solvent tolerance-like N-terminal" evidence="6">
    <location>
        <begin position="51"/>
        <end position="185"/>
    </location>
</feature>
<keyword evidence="2 4" id="KW-0472">Membrane</keyword>
<evidence type="ECO:0000256" key="4">
    <source>
        <dbReference type="HAMAP-Rule" id="MF_01411"/>
    </source>
</evidence>
<feature type="domain" description="LptD C-terminal" evidence="7">
    <location>
        <begin position="304"/>
        <end position="669"/>
    </location>
</feature>
<dbReference type="EMBL" id="JBBHJY010000001">
    <property type="protein sequence ID" value="MEJ6009279.1"/>
    <property type="molecule type" value="Genomic_DNA"/>
</dbReference>
<comment type="caution">
    <text evidence="8">The sequence shown here is derived from an EMBL/GenBank/DDBJ whole genome shotgun (WGS) entry which is preliminary data.</text>
</comment>
<accession>A0ABU8S703</accession>
<evidence type="ECO:0000256" key="5">
    <source>
        <dbReference type="SAM" id="MobiDB-lite"/>
    </source>
</evidence>
<proteinExistence type="inferred from homology"/>
<dbReference type="RefSeq" id="WP_339965205.1">
    <property type="nucleotide sequence ID" value="NZ_JBBHJY010000001.1"/>
</dbReference>
<feature type="region of interest" description="Disordered" evidence="5">
    <location>
        <begin position="25"/>
        <end position="47"/>
    </location>
</feature>
<comment type="caution">
    <text evidence="4">Lacks conserved residue(s) required for the propagation of feature annotation.</text>
</comment>
<dbReference type="Proteomes" id="UP001379235">
    <property type="component" value="Unassembled WGS sequence"/>
</dbReference>
<evidence type="ECO:0000256" key="2">
    <source>
        <dbReference type="ARBA" id="ARBA00023136"/>
    </source>
</evidence>
<dbReference type="InterPro" id="IPR020889">
    <property type="entry name" value="LipoPS_assembly_LptD"/>
</dbReference>
<feature type="region of interest" description="Disordered" evidence="5">
    <location>
        <begin position="1"/>
        <end position="20"/>
    </location>
</feature>
<comment type="similarity">
    <text evidence="4">Belongs to the LptD family.</text>
</comment>
<gene>
    <name evidence="4 8" type="primary">lptD</name>
    <name evidence="8" type="ORF">WG900_05035</name>
</gene>
<comment type="subunit">
    <text evidence="4">Component of the lipopolysaccharide transport and assembly complex.</text>
</comment>
<name>A0ABU8S703_9SPHN</name>
<dbReference type="Gene3D" id="2.60.450.10">
    <property type="entry name" value="Lipopolysaccharide (LPS) transport protein A like domain"/>
    <property type="match status" value="1"/>
</dbReference>